<evidence type="ECO:0000259" key="2">
    <source>
        <dbReference type="Pfam" id="PF24883"/>
    </source>
</evidence>
<reference evidence="3 4" key="1">
    <citation type="submission" date="2024-01" db="EMBL/GenBank/DDBJ databases">
        <title>A draft genome for a cacao thread blight-causing isolate of Paramarasmius palmivorus.</title>
        <authorList>
            <person name="Baruah I.K."/>
            <person name="Bukari Y."/>
            <person name="Amoako-Attah I."/>
            <person name="Meinhardt L.W."/>
            <person name="Bailey B.A."/>
            <person name="Cohen S.P."/>
        </authorList>
    </citation>
    <scope>NUCLEOTIDE SEQUENCE [LARGE SCALE GENOMIC DNA]</scope>
    <source>
        <strain evidence="3 4">GH-12</strain>
    </source>
</reference>
<name>A0AAW0D3E6_9AGAR</name>
<keyword evidence="1" id="KW-0677">Repeat</keyword>
<dbReference type="AlphaFoldDB" id="A0AAW0D3E6"/>
<comment type="caution">
    <text evidence="3">The sequence shown here is derived from an EMBL/GenBank/DDBJ whole genome shotgun (WGS) entry which is preliminary data.</text>
</comment>
<dbReference type="PANTHER" id="PTHR10039:SF17">
    <property type="entry name" value="FUNGAL STAND N-TERMINAL GOODBYE DOMAIN-CONTAINING PROTEIN-RELATED"/>
    <property type="match status" value="1"/>
</dbReference>
<dbReference type="Pfam" id="PF24883">
    <property type="entry name" value="NPHP3_N"/>
    <property type="match status" value="1"/>
</dbReference>
<sequence>MVCRPALLSNKESCLLVVADDQGLHILAQNVATRALHDAEQGQPTVLCHPGTRVRILELMSSWTADRTRTEKLCWLNGPVGVGKTTIAQTLAEKFQEDRLAGTFFFSRNDPSRNGLRLFVTTLAYQIVTSPSLGPLIGRFITDIINKKPTIVQSAFERQFEALIQGPCKMLDPHQWRDLPNVLMIDGIDECIDLPSQERLLSIFGTASTANPPLPFDIVLCSRAEPIIADAFKRLPLSSISTKLSIGSSFHSDLDIAVFFRARFEEIRARHHRTMPPQLKEWPGDAVIRELVRRSCGQFVYAKTVATFIDNLQSVPIVRLNAVLESRIPKGATSLYPELDLLYRQVLESCEDFQAVSRILCWIIHYKDIAESEAEESLFIPTCWVIQQILGLEPGLVRAHLFSLHSVLHIPDSDHGIIRVLHTSFTEFLCNPARSHNFCVKDINKTLFHDLIAQCLLRRIALFNPQYRDVAERIQLSDRITFRFDITWLSYKDQQLYTN</sequence>
<dbReference type="EMBL" id="JAYKXP010000025">
    <property type="protein sequence ID" value="KAK7045504.1"/>
    <property type="molecule type" value="Genomic_DNA"/>
</dbReference>
<dbReference type="PANTHER" id="PTHR10039">
    <property type="entry name" value="AMELOGENIN"/>
    <property type="match status" value="1"/>
</dbReference>
<evidence type="ECO:0000313" key="4">
    <source>
        <dbReference type="Proteomes" id="UP001383192"/>
    </source>
</evidence>
<dbReference type="Gene3D" id="3.40.50.300">
    <property type="entry name" value="P-loop containing nucleotide triphosphate hydrolases"/>
    <property type="match status" value="1"/>
</dbReference>
<feature type="domain" description="Nephrocystin 3-like N-terminal" evidence="2">
    <location>
        <begin position="60"/>
        <end position="223"/>
    </location>
</feature>
<proteinExistence type="predicted"/>
<evidence type="ECO:0000256" key="1">
    <source>
        <dbReference type="ARBA" id="ARBA00022737"/>
    </source>
</evidence>
<organism evidence="3 4">
    <name type="scientific">Paramarasmius palmivorus</name>
    <dbReference type="NCBI Taxonomy" id="297713"/>
    <lineage>
        <taxon>Eukaryota</taxon>
        <taxon>Fungi</taxon>
        <taxon>Dikarya</taxon>
        <taxon>Basidiomycota</taxon>
        <taxon>Agaricomycotina</taxon>
        <taxon>Agaricomycetes</taxon>
        <taxon>Agaricomycetidae</taxon>
        <taxon>Agaricales</taxon>
        <taxon>Marasmiineae</taxon>
        <taxon>Marasmiaceae</taxon>
        <taxon>Paramarasmius</taxon>
    </lineage>
</organism>
<dbReference type="InterPro" id="IPR056884">
    <property type="entry name" value="NPHP3-like_N"/>
</dbReference>
<protein>
    <recommendedName>
        <fullName evidence="2">Nephrocystin 3-like N-terminal domain-containing protein</fullName>
    </recommendedName>
</protein>
<evidence type="ECO:0000313" key="3">
    <source>
        <dbReference type="EMBL" id="KAK7045504.1"/>
    </source>
</evidence>
<dbReference type="Proteomes" id="UP001383192">
    <property type="component" value="Unassembled WGS sequence"/>
</dbReference>
<dbReference type="SUPFAM" id="SSF52540">
    <property type="entry name" value="P-loop containing nucleoside triphosphate hydrolases"/>
    <property type="match status" value="1"/>
</dbReference>
<gene>
    <name evidence="3" type="ORF">VNI00_007757</name>
</gene>
<accession>A0AAW0D3E6</accession>
<keyword evidence="4" id="KW-1185">Reference proteome</keyword>
<dbReference type="InterPro" id="IPR027417">
    <property type="entry name" value="P-loop_NTPase"/>
</dbReference>